<dbReference type="GO" id="GO:0015344">
    <property type="term" value="F:siderophore uptake transmembrane transporter activity"/>
    <property type="evidence" value="ECO:0007669"/>
    <property type="project" value="TreeGrafter"/>
</dbReference>
<feature type="domain" description="TonB-dependent receptor plug" evidence="13">
    <location>
        <begin position="65"/>
        <end position="173"/>
    </location>
</feature>
<feature type="chain" id="PRO_5038025597" evidence="12">
    <location>
        <begin position="25"/>
        <end position="1020"/>
    </location>
</feature>
<evidence type="ECO:0000256" key="10">
    <source>
        <dbReference type="ARBA" id="ARBA00023237"/>
    </source>
</evidence>
<dbReference type="RefSeq" id="WP_191617215.1">
    <property type="nucleotide sequence ID" value="NZ_JACYFG010000032.1"/>
</dbReference>
<reference evidence="14" key="1">
    <citation type="submission" date="2020-09" db="EMBL/GenBank/DDBJ databases">
        <title>Pelagicoccus enzymogenes sp. nov. with an EPS production, isolated from marine sediment.</title>
        <authorList>
            <person name="Feng X."/>
        </authorList>
    </citation>
    <scope>NUCLEOTIDE SEQUENCE</scope>
    <source>
        <strain evidence="14">NFK12</strain>
    </source>
</reference>
<keyword evidence="2" id="KW-0813">Transport</keyword>
<feature type="region of interest" description="Disordered" evidence="11">
    <location>
        <begin position="106"/>
        <end position="126"/>
    </location>
</feature>
<dbReference type="InterPro" id="IPR012910">
    <property type="entry name" value="Plug_dom"/>
</dbReference>
<dbReference type="InterPro" id="IPR037066">
    <property type="entry name" value="Plug_dom_sf"/>
</dbReference>
<evidence type="ECO:0000256" key="11">
    <source>
        <dbReference type="SAM" id="MobiDB-lite"/>
    </source>
</evidence>
<evidence type="ECO:0000256" key="8">
    <source>
        <dbReference type="ARBA" id="ARBA00023065"/>
    </source>
</evidence>
<evidence type="ECO:0000256" key="3">
    <source>
        <dbReference type="ARBA" id="ARBA00022452"/>
    </source>
</evidence>
<proteinExistence type="predicted"/>
<dbReference type="Gene3D" id="2.40.170.20">
    <property type="entry name" value="TonB-dependent receptor, beta-barrel domain"/>
    <property type="match status" value="1"/>
</dbReference>
<dbReference type="Gene3D" id="2.170.130.10">
    <property type="entry name" value="TonB-dependent receptor, plug domain"/>
    <property type="match status" value="1"/>
</dbReference>
<evidence type="ECO:0000256" key="1">
    <source>
        <dbReference type="ARBA" id="ARBA00004571"/>
    </source>
</evidence>
<feature type="signal peptide" evidence="12">
    <location>
        <begin position="1"/>
        <end position="24"/>
    </location>
</feature>
<dbReference type="GO" id="GO:0009279">
    <property type="term" value="C:cell outer membrane"/>
    <property type="evidence" value="ECO:0007669"/>
    <property type="project" value="UniProtKB-SubCell"/>
</dbReference>
<comment type="subcellular location">
    <subcellularLocation>
        <location evidence="1">Cell outer membrane</location>
        <topology evidence="1">Multi-pass membrane protein</topology>
    </subcellularLocation>
</comment>
<dbReference type="InterPro" id="IPR036942">
    <property type="entry name" value="Beta-barrel_TonB_sf"/>
</dbReference>
<dbReference type="EMBL" id="JACYFG010000032">
    <property type="protein sequence ID" value="MBD5780097.1"/>
    <property type="molecule type" value="Genomic_DNA"/>
</dbReference>
<dbReference type="AlphaFoldDB" id="A0A927F886"/>
<keyword evidence="8" id="KW-0406">Ion transport</keyword>
<sequence length="1020" mass="114279">MNKRVFSTACTVSLGLLAANPTLAQDASSAEEEVYELSPFEVDASQDSGYRATTTIAGSRLNTQLKDVAASVSVLTNEFLDDIGATNVEEALAYVANAETGQTFEASSNASWVDGGQATQPSRNRVRGLTRADTTSDFFATSNPHIDSYNIQRIAVVRGPNSILFGLGSPSGIINYARKKATTNKDMGQLRVALDNFGTVRSEIDFNRVLAEDKLAIRFMGVLNDKRFQYDDAHDRDKRATVALTYKPNERTEISFNHEKIEIDANRPRYIPPEDHITHWAAAGSPTIAPGENPSGDINGVPAADYFDELAHIAARNGLFFTDMNQVGPDYAIRLENVRPDMSRFPTSSRVFMRRSSNPQDGLNFYTPNHVTDDRVFPFRDIDLGSLPGSYQLQETDYTQILLRHRFSQDFNVEVGFQKDETLRENNAVINPRTSMIAVDVNETLTDGSVNPNFMRPFVVGREQGRQDIDRNSAFRVQASYELDLDEKFDSGFLGRHRFAALYAKSEDENYGGSLENVVGSLNHEAFVGENALLQNPGRRIAAIYYVGEALAPGQQYPTFTGFPNNQDLFPNGVQTTLRYYDDEVDGWVDSSVPIESASTRINGSRDLTENEGWGVTMQSFWLDGKLVTTLGYRDDTIEGQAAAAPTTTNGDRDNDLSNWVFSGEPDKNQGDTVTKGAVFHATDWLSVHYNESENFVVSGPAVDILNRPVPGSSGVGEDYGFSLNLLEDKLNLKVNWYETVQKDSRDGGLAFVAVWRMRGFERGIYSRINNGSWEEELTPEQNTWVRWDGSTENHDRLPNVTDVHDFLAKGVEIEMTYNPTKNWRFRLAGSKGETIQTNSGLATLEYMALREPFWETFWDLPWSSSRTVRQQFNAAVGEALYPALANDGRTRLDLAKWNWNFVTNYKFTDGRFKGFSAGGSVRWSDKRSIGYPLTTDSEGNLITDLQNGYFGPETWNLGLHASYGRKIFNDKIDWKIQLNIQNLNGDNDLIPIRINPDGQQAAFRVNRERIYRLSNTFSF</sequence>
<protein>
    <submittedName>
        <fullName evidence="14">TonB-dependent receptor plug domain-containing protein</fullName>
    </submittedName>
</protein>
<comment type="caution">
    <text evidence="14">The sequence shown here is derived from an EMBL/GenBank/DDBJ whole genome shotgun (WGS) entry which is preliminary data.</text>
</comment>
<evidence type="ECO:0000256" key="5">
    <source>
        <dbReference type="ARBA" id="ARBA00022692"/>
    </source>
</evidence>
<keyword evidence="9" id="KW-0472">Membrane</keyword>
<keyword evidence="4" id="KW-0410">Iron transport</keyword>
<keyword evidence="10" id="KW-0998">Cell outer membrane</keyword>
<dbReference type="PANTHER" id="PTHR32552">
    <property type="entry name" value="FERRICHROME IRON RECEPTOR-RELATED"/>
    <property type="match status" value="1"/>
</dbReference>
<evidence type="ECO:0000256" key="12">
    <source>
        <dbReference type="SAM" id="SignalP"/>
    </source>
</evidence>
<evidence type="ECO:0000256" key="7">
    <source>
        <dbReference type="ARBA" id="ARBA00023004"/>
    </source>
</evidence>
<keyword evidence="3" id="KW-1134">Transmembrane beta strand</keyword>
<keyword evidence="6 12" id="KW-0732">Signal</keyword>
<keyword evidence="14" id="KW-0675">Receptor</keyword>
<organism evidence="14 15">
    <name type="scientific">Pelagicoccus enzymogenes</name>
    <dbReference type="NCBI Taxonomy" id="2773457"/>
    <lineage>
        <taxon>Bacteria</taxon>
        <taxon>Pseudomonadati</taxon>
        <taxon>Verrucomicrobiota</taxon>
        <taxon>Opitutia</taxon>
        <taxon>Puniceicoccales</taxon>
        <taxon>Pelagicoccaceae</taxon>
        <taxon>Pelagicoccus</taxon>
    </lineage>
</organism>
<evidence type="ECO:0000259" key="13">
    <source>
        <dbReference type="Pfam" id="PF07715"/>
    </source>
</evidence>
<evidence type="ECO:0000313" key="15">
    <source>
        <dbReference type="Proteomes" id="UP000622317"/>
    </source>
</evidence>
<evidence type="ECO:0000313" key="14">
    <source>
        <dbReference type="EMBL" id="MBD5780097.1"/>
    </source>
</evidence>
<keyword evidence="15" id="KW-1185">Reference proteome</keyword>
<evidence type="ECO:0000256" key="4">
    <source>
        <dbReference type="ARBA" id="ARBA00022496"/>
    </source>
</evidence>
<dbReference type="Proteomes" id="UP000622317">
    <property type="component" value="Unassembled WGS sequence"/>
</dbReference>
<accession>A0A927F886</accession>
<dbReference type="Pfam" id="PF07715">
    <property type="entry name" value="Plug"/>
    <property type="match status" value="1"/>
</dbReference>
<evidence type="ECO:0000256" key="2">
    <source>
        <dbReference type="ARBA" id="ARBA00022448"/>
    </source>
</evidence>
<evidence type="ECO:0000256" key="6">
    <source>
        <dbReference type="ARBA" id="ARBA00022729"/>
    </source>
</evidence>
<name>A0A927F886_9BACT</name>
<keyword evidence="5" id="KW-0812">Transmembrane</keyword>
<keyword evidence="7" id="KW-0408">Iron</keyword>
<evidence type="ECO:0000256" key="9">
    <source>
        <dbReference type="ARBA" id="ARBA00023136"/>
    </source>
</evidence>
<dbReference type="SUPFAM" id="SSF56935">
    <property type="entry name" value="Porins"/>
    <property type="match status" value="1"/>
</dbReference>
<dbReference type="PANTHER" id="PTHR32552:SF68">
    <property type="entry name" value="FERRICHROME OUTER MEMBRANE TRANSPORTER_PHAGE RECEPTOR"/>
    <property type="match status" value="1"/>
</dbReference>
<feature type="compositionally biased region" description="Polar residues" evidence="11">
    <location>
        <begin position="106"/>
        <end position="123"/>
    </location>
</feature>
<dbReference type="InterPro" id="IPR039426">
    <property type="entry name" value="TonB-dep_rcpt-like"/>
</dbReference>
<gene>
    <name evidence="14" type="ORF">IEN85_11400</name>
</gene>